<protein>
    <submittedName>
        <fullName evidence="3">Alpha-1,2-fucosyltransferase</fullName>
    </submittedName>
</protein>
<dbReference type="PANTHER" id="PTHR11927:SF9">
    <property type="entry name" value="L-FUCOSYLTRANSFERASE"/>
    <property type="match status" value="1"/>
</dbReference>
<dbReference type="Pfam" id="PF01531">
    <property type="entry name" value="Glyco_transf_11"/>
    <property type="match status" value="1"/>
</dbReference>
<dbReference type="GeneID" id="26159270"/>
<evidence type="ECO:0000313" key="4">
    <source>
        <dbReference type="Proteomes" id="UP000285013"/>
    </source>
</evidence>
<evidence type="ECO:0000256" key="2">
    <source>
        <dbReference type="ARBA" id="ARBA00022679"/>
    </source>
</evidence>
<accession>A0A414ZWD4</accession>
<dbReference type="CDD" id="cd11301">
    <property type="entry name" value="Fut1_Fut2_like"/>
    <property type="match status" value="1"/>
</dbReference>
<sequence>MIYIRLSGRFGNYLFQIAVGASLAKRYGTDFKVVVAPDTEAITTISDESMWKYVSSFKENIFREIEFVREAPVNIPLYSWRDFPYKPIPYKGKDLLIDGYFQSYKYVDTDLLRQLYAMPEEIGNNLKQKYRDVLKRSFTCIHVRRGDYLKLPHRFSICSLAYFRKAIEQIGENSLFVIISDDLKWCKKHFKGQNYVFADKGNSMLEDFYLQSLAANNIISNSSFSWWGAWLNMNPDKKVFYPSPWFGPHYSHYDTSDLCPNSWIPLPNRTPLRYQLKSIWIRLAMKVRHRLEKSKR</sequence>
<dbReference type="GO" id="GO:0008107">
    <property type="term" value="F:galactoside 2-alpha-L-fucosyltransferase activity"/>
    <property type="evidence" value="ECO:0007669"/>
    <property type="project" value="InterPro"/>
</dbReference>
<name>A0A414ZWD4_9BACE</name>
<reference evidence="3 4" key="1">
    <citation type="submission" date="2018-08" db="EMBL/GenBank/DDBJ databases">
        <title>A genome reference for cultivated species of the human gut microbiota.</title>
        <authorList>
            <person name="Zou Y."/>
            <person name="Xue W."/>
            <person name="Luo G."/>
        </authorList>
    </citation>
    <scope>NUCLEOTIDE SEQUENCE [LARGE SCALE GENOMIC DNA]</scope>
    <source>
        <strain evidence="3 4">AF36-16BH</strain>
    </source>
</reference>
<keyword evidence="2 3" id="KW-0808">Transferase</keyword>
<dbReference type="InterPro" id="IPR002516">
    <property type="entry name" value="Glyco_trans_11"/>
</dbReference>
<organism evidence="3 4">
    <name type="scientific">Bacteroides intestinalis</name>
    <dbReference type="NCBI Taxonomy" id="329854"/>
    <lineage>
        <taxon>Bacteria</taxon>
        <taxon>Pseudomonadati</taxon>
        <taxon>Bacteroidota</taxon>
        <taxon>Bacteroidia</taxon>
        <taxon>Bacteroidales</taxon>
        <taxon>Bacteroidaceae</taxon>
        <taxon>Bacteroides</taxon>
    </lineage>
</organism>
<dbReference type="GO" id="GO:0016020">
    <property type="term" value="C:membrane"/>
    <property type="evidence" value="ECO:0007669"/>
    <property type="project" value="InterPro"/>
</dbReference>
<dbReference type="Proteomes" id="UP000285013">
    <property type="component" value="Unassembled WGS sequence"/>
</dbReference>
<dbReference type="GO" id="GO:0005975">
    <property type="term" value="P:carbohydrate metabolic process"/>
    <property type="evidence" value="ECO:0007669"/>
    <property type="project" value="InterPro"/>
</dbReference>
<gene>
    <name evidence="3" type="ORF">DWZ95_20335</name>
</gene>
<keyword evidence="1 3" id="KW-0328">Glycosyltransferase</keyword>
<dbReference type="EMBL" id="QRPE01000032">
    <property type="protein sequence ID" value="RHL87802.1"/>
    <property type="molecule type" value="Genomic_DNA"/>
</dbReference>
<dbReference type="AlphaFoldDB" id="A0A414ZWD4"/>
<comment type="caution">
    <text evidence="3">The sequence shown here is derived from an EMBL/GenBank/DDBJ whole genome shotgun (WGS) entry which is preliminary data.</text>
</comment>
<proteinExistence type="predicted"/>
<dbReference type="RefSeq" id="WP_007662309.1">
    <property type="nucleotide sequence ID" value="NZ_JADMTM010000098.1"/>
</dbReference>
<dbReference type="PANTHER" id="PTHR11927">
    <property type="entry name" value="GALACTOSIDE 2-L-FUCOSYLTRANSFERASE"/>
    <property type="match status" value="1"/>
</dbReference>
<evidence type="ECO:0000313" key="3">
    <source>
        <dbReference type="EMBL" id="RHL87802.1"/>
    </source>
</evidence>
<evidence type="ECO:0000256" key="1">
    <source>
        <dbReference type="ARBA" id="ARBA00022676"/>
    </source>
</evidence>